<name>Q4RVH7_TETNG</name>
<gene>
    <name evidence="1" type="ORF">GSTENG00028328001</name>
</gene>
<reference evidence="1" key="2">
    <citation type="submission" date="2004-02" db="EMBL/GenBank/DDBJ databases">
        <authorList>
            <consortium name="Genoscope"/>
            <consortium name="Whitehead Institute Centre for Genome Research"/>
        </authorList>
    </citation>
    <scope>NUCLEOTIDE SEQUENCE</scope>
</reference>
<proteinExistence type="predicted"/>
<accession>Q4RVH7</accession>
<reference evidence="1" key="1">
    <citation type="journal article" date="2004" name="Nature">
        <title>Genome duplication in the teleost fish Tetraodon nigroviridis reveals the early vertebrate proto-karyotype.</title>
        <authorList>
            <person name="Jaillon O."/>
            <person name="Aury J.-M."/>
            <person name="Brunet F."/>
            <person name="Petit J.-L."/>
            <person name="Stange-Thomann N."/>
            <person name="Mauceli E."/>
            <person name="Bouneau L."/>
            <person name="Fischer C."/>
            <person name="Ozouf-Costaz C."/>
            <person name="Bernot A."/>
            <person name="Nicaud S."/>
            <person name="Jaffe D."/>
            <person name="Fisher S."/>
            <person name="Lutfalla G."/>
            <person name="Dossat C."/>
            <person name="Segurens B."/>
            <person name="Dasilva C."/>
            <person name="Salanoubat M."/>
            <person name="Levy M."/>
            <person name="Boudet N."/>
            <person name="Castellano S."/>
            <person name="Anthouard V."/>
            <person name="Jubin C."/>
            <person name="Castelli V."/>
            <person name="Katinka M."/>
            <person name="Vacherie B."/>
            <person name="Biemont C."/>
            <person name="Skalli Z."/>
            <person name="Cattolico L."/>
            <person name="Poulain J."/>
            <person name="De Berardinis V."/>
            <person name="Cruaud C."/>
            <person name="Duprat S."/>
            <person name="Brottier P."/>
            <person name="Coutanceau J.-P."/>
            <person name="Gouzy J."/>
            <person name="Parra G."/>
            <person name="Lardier G."/>
            <person name="Chapple C."/>
            <person name="McKernan K.J."/>
            <person name="McEwan P."/>
            <person name="Bosak S."/>
            <person name="Kellis M."/>
            <person name="Volff J.-N."/>
            <person name="Guigo R."/>
            <person name="Zody M.C."/>
            <person name="Mesirov J."/>
            <person name="Lindblad-Toh K."/>
            <person name="Birren B."/>
            <person name="Nusbaum C."/>
            <person name="Kahn D."/>
            <person name="Robinson-Rechavi M."/>
            <person name="Laudet V."/>
            <person name="Schachter V."/>
            <person name="Quetier F."/>
            <person name="Saurin W."/>
            <person name="Scarpelli C."/>
            <person name="Wincker P."/>
            <person name="Lander E.S."/>
            <person name="Weissenbach J."/>
            <person name="Roest Crollius H."/>
        </authorList>
    </citation>
    <scope>NUCLEOTIDE SEQUENCE [LARGE SCALE GENOMIC DNA]</scope>
</reference>
<sequence length="38" mass="4140">MYTLKGSSEYVYKTSEITRTKAAVPGGRTFSNLPAARS</sequence>
<dbReference type="EMBL" id="CAAE01014992">
    <property type="protein sequence ID" value="CAG07605.1"/>
    <property type="molecule type" value="Genomic_DNA"/>
</dbReference>
<dbReference type="KEGG" id="tng:GSTEN00028328G001"/>
<evidence type="ECO:0000313" key="1">
    <source>
        <dbReference type="EMBL" id="CAG07605.1"/>
    </source>
</evidence>
<protein>
    <submittedName>
        <fullName evidence="1">(spotted green pufferfish) hypothetical protein</fullName>
    </submittedName>
</protein>
<comment type="caution">
    <text evidence="1">The sequence shown here is derived from an EMBL/GenBank/DDBJ whole genome shotgun (WGS) entry which is preliminary data.</text>
</comment>
<dbReference type="AlphaFoldDB" id="Q4RVH7"/>
<organism evidence="1">
    <name type="scientific">Tetraodon nigroviridis</name>
    <name type="common">Spotted green pufferfish</name>
    <name type="synonym">Chelonodon nigroviridis</name>
    <dbReference type="NCBI Taxonomy" id="99883"/>
    <lineage>
        <taxon>Eukaryota</taxon>
        <taxon>Metazoa</taxon>
        <taxon>Chordata</taxon>
        <taxon>Craniata</taxon>
        <taxon>Vertebrata</taxon>
        <taxon>Euteleostomi</taxon>
        <taxon>Actinopterygii</taxon>
        <taxon>Neopterygii</taxon>
        <taxon>Teleostei</taxon>
        <taxon>Neoteleostei</taxon>
        <taxon>Acanthomorphata</taxon>
        <taxon>Eupercaria</taxon>
        <taxon>Tetraodontiformes</taxon>
        <taxon>Tetradontoidea</taxon>
        <taxon>Tetraodontidae</taxon>
        <taxon>Tetraodon</taxon>
    </lineage>
</organism>